<sequence length="399" mass="43317">HGQVIGVEDGEVTVESDGTQIVAQVDAIKVVAPVVALLLQHVALDTSEWSSTDFDNMQAAILSRVLGGGNNEGSRSISCILSGLIDEQNHPEPSAICKWVDPHSGSETQFPLQHAVDYAFYIDGEAGGAPAALGESFCRAHDEYVVSTGTQEVQCQSANTESCELFNPFNDDDDGFPDASDPNARPVPATVQAAGSKRSQSLHGTSVEVAESPHQRRRTTEATDSLHKDALIVARLSHDSELLDRFLNLREQSRTQASSASADDEEQQPLPPLASPCKAKSTTKKYKYAFSPLRERQEVHDKLTSERHRGKDRDTYVHGQIRSGALLCKSLPGVLTRAYDYQFGSEGLSIMHFSFMDRKKRMEWIDSGSANFSNFSATADVEPAPAATSINDVVGAVRV</sequence>
<feature type="compositionally biased region" description="Basic and acidic residues" evidence="1">
    <location>
        <begin position="211"/>
        <end position="223"/>
    </location>
</feature>
<dbReference type="AlphaFoldDB" id="G4Z795"/>
<accession>G4Z795</accession>
<dbReference type="RefSeq" id="XP_009522320.1">
    <property type="nucleotide sequence ID" value="XM_009524025.1"/>
</dbReference>
<feature type="non-terminal residue" evidence="2">
    <location>
        <position position="399"/>
    </location>
</feature>
<name>G4Z795_PHYSP</name>
<evidence type="ECO:0000256" key="1">
    <source>
        <dbReference type="SAM" id="MobiDB-lite"/>
    </source>
</evidence>
<feature type="region of interest" description="Disordered" evidence="1">
    <location>
        <begin position="166"/>
        <end position="223"/>
    </location>
</feature>
<keyword evidence="3" id="KW-1185">Reference proteome</keyword>
<feature type="non-terminal residue" evidence="2">
    <location>
        <position position="1"/>
    </location>
</feature>
<dbReference type="KEGG" id="psoj:PHYSODRAFT_415574"/>
<feature type="region of interest" description="Disordered" evidence="1">
    <location>
        <begin position="254"/>
        <end position="279"/>
    </location>
</feature>
<reference evidence="2 3" key="1">
    <citation type="journal article" date="2006" name="Science">
        <title>Phytophthora genome sequences uncover evolutionary origins and mechanisms of pathogenesis.</title>
        <authorList>
            <person name="Tyler B.M."/>
            <person name="Tripathy S."/>
            <person name="Zhang X."/>
            <person name="Dehal P."/>
            <person name="Jiang R.H."/>
            <person name="Aerts A."/>
            <person name="Arredondo F.D."/>
            <person name="Baxter L."/>
            <person name="Bensasson D."/>
            <person name="Beynon J.L."/>
            <person name="Chapman J."/>
            <person name="Damasceno C.M."/>
            <person name="Dorrance A.E."/>
            <person name="Dou D."/>
            <person name="Dickerman A.W."/>
            <person name="Dubchak I.L."/>
            <person name="Garbelotto M."/>
            <person name="Gijzen M."/>
            <person name="Gordon S.G."/>
            <person name="Govers F."/>
            <person name="Grunwald N.J."/>
            <person name="Huang W."/>
            <person name="Ivors K.L."/>
            <person name="Jones R.W."/>
            <person name="Kamoun S."/>
            <person name="Krampis K."/>
            <person name="Lamour K.H."/>
            <person name="Lee M.K."/>
            <person name="McDonald W.H."/>
            <person name="Medina M."/>
            <person name="Meijer H.J."/>
            <person name="Nordberg E.K."/>
            <person name="Maclean D.J."/>
            <person name="Ospina-Giraldo M.D."/>
            <person name="Morris P.F."/>
            <person name="Phuntumart V."/>
            <person name="Putnam N.H."/>
            <person name="Rash S."/>
            <person name="Rose J.K."/>
            <person name="Sakihama Y."/>
            <person name="Salamov A.A."/>
            <person name="Savidor A."/>
            <person name="Scheuring C.F."/>
            <person name="Smith B.M."/>
            <person name="Sobral B.W."/>
            <person name="Terry A."/>
            <person name="Torto-Alalibo T.A."/>
            <person name="Win J."/>
            <person name="Xu Z."/>
            <person name="Zhang H."/>
            <person name="Grigoriev I.V."/>
            <person name="Rokhsar D.S."/>
            <person name="Boore J.L."/>
        </authorList>
    </citation>
    <scope>NUCLEOTIDE SEQUENCE [LARGE SCALE GENOMIC DNA]</scope>
    <source>
        <strain evidence="2 3">P6497</strain>
    </source>
</reference>
<dbReference type="EMBL" id="JH159153">
    <property type="protein sequence ID" value="EGZ19603.1"/>
    <property type="molecule type" value="Genomic_DNA"/>
</dbReference>
<organism evidence="2 3">
    <name type="scientific">Phytophthora sojae (strain P6497)</name>
    <name type="common">Soybean stem and root rot agent</name>
    <name type="synonym">Phytophthora megasperma f. sp. glycines</name>
    <dbReference type="NCBI Taxonomy" id="1094619"/>
    <lineage>
        <taxon>Eukaryota</taxon>
        <taxon>Sar</taxon>
        <taxon>Stramenopiles</taxon>
        <taxon>Oomycota</taxon>
        <taxon>Peronosporomycetes</taxon>
        <taxon>Peronosporales</taxon>
        <taxon>Peronosporaceae</taxon>
        <taxon>Phytophthora</taxon>
    </lineage>
</organism>
<gene>
    <name evidence="2" type="ORF">PHYSODRAFT_415574</name>
</gene>
<proteinExistence type="predicted"/>
<dbReference type="Proteomes" id="UP000002640">
    <property type="component" value="Unassembled WGS sequence"/>
</dbReference>
<evidence type="ECO:0000313" key="2">
    <source>
        <dbReference type="EMBL" id="EGZ19603.1"/>
    </source>
</evidence>
<dbReference type="GeneID" id="20651887"/>
<evidence type="ECO:0000313" key="3">
    <source>
        <dbReference type="Proteomes" id="UP000002640"/>
    </source>
</evidence>
<protein>
    <submittedName>
        <fullName evidence="2">Uncharacterized protein</fullName>
    </submittedName>
</protein>
<dbReference type="InParanoid" id="G4Z795"/>